<accession>A0A9E8AFN1</accession>
<evidence type="ECO:0000256" key="8">
    <source>
        <dbReference type="ARBA" id="ARBA00023180"/>
    </source>
</evidence>
<dbReference type="Pfam" id="PF24833">
    <property type="entry name" value="Rhabdo_glycop_CD"/>
    <property type="match status" value="1"/>
</dbReference>
<evidence type="ECO:0000256" key="5">
    <source>
        <dbReference type="ARBA" id="ARBA00022879"/>
    </source>
</evidence>
<dbReference type="InterPro" id="IPR001903">
    <property type="entry name" value="Rhabdo_glycop_FD"/>
</dbReference>
<keyword evidence="3" id="KW-0732">Signal</keyword>
<evidence type="ECO:0000313" key="12">
    <source>
        <dbReference type="EMBL" id="UZC34537.1"/>
    </source>
</evidence>
<dbReference type="EMBL" id="ON324119">
    <property type="protein sequence ID" value="UZC34537.1"/>
    <property type="molecule type" value="Viral_cRNA"/>
</dbReference>
<gene>
    <name evidence="12" type="primary">G</name>
</gene>
<proteinExistence type="predicted"/>
<dbReference type="Pfam" id="PF00974">
    <property type="entry name" value="Rhabdo_glycop_FD"/>
    <property type="match status" value="1"/>
</dbReference>
<keyword evidence="4" id="KW-0946">Virion</keyword>
<keyword evidence="7 9" id="KW-0472">Membrane</keyword>
<dbReference type="InterPro" id="IPR055447">
    <property type="entry name" value="Rhabdo_glycop_CD"/>
</dbReference>
<feature type="domain" description="Spike glycoprotein G central" evidence="11">
    <location>
        <begin position="290"/>
        <end position="409"/>
    </location>
</feature>
<evidence type="ECO:0000256" key="6">
    <source>
        <dbReference type="ARBA" id="ARBA00022989"/>
    </source>
</evidence>
<keyword evidence="6 9" id="KW-1133">Transmembrane helix</keyword>
<name>A0A9E8AFN1_9RHAB</name>
<evidence type="ECO:0000256" key="9">
    <source>
        <dbReference type="SAM" id="Phobius"/>
    </source>
</evidence>
<dbReference type="GO" id="GO:0055036">
    <property type="term" value="C:virion membrane"/>
    <property type="evidence" value="ECO:0007669"/>
    <property type="project" value="UniProtKB-SubCell"/>
</dbReference>
<evidence type="ECO:0000256" key="1">
    <source>
        <dbReference type="ARBA" id="ARBA00004563"/>
    </source>
</evidence>
<feature type="domain" description="Spike glycoprotein fusion" evidence="10">
    <location>
        <begin position="94"/>
        <end position="192"/>
    </location>
</feature>
<sequence>MKKTNSNLKRFLLSVNINYVNIKMELKHLSIFLYINISLGSEIVFPTKILSNWHIANFSNIQCPFHVQHLNLDHQPLKIPVSIYRPHSVNSLKVNGFLCHKVQKITHCNENWLFISEIKREIRPVRVTSQECLNALESKKLGRLSEESFPLESCAWNTVNSNSNDIIYLSYHPVSYDQYSMSFVDGIFIGGSTKEYNSRTIYESTIWIKDDNRNLRDCIELNPETGYVYQYKSHWYLWGETIKEQPLNHVCELRYCNRTGWMFRNGEWLTLNITKNDDLHYQIWNSHLEKCPETMPIKFAHEFDHTNTGLNMMLGLVLKLQCADVIEKLLSLNQINQLDISYLVQQYPGIGPAYKIEDSQLFTATGMYTVLDTRNLNLKENMIGNTLSGDEVYSDFNMVSTNVSYGINGLIKYKGRIILPLSSVYNYEISKELNRNLKMDCLDHPMYRIISNTSFEYSEMMFTKSNKTDLSTSIVTLVESFGNKLGAWIGNVFSSFNSLSIILVVTILLSILILLYKMVKFGVSYNQQQSLKRESNTLLRDSHQSSWF</sequence>
<reference evidence="12" key="1">
    <citation type="journal article" date="2022" name="Vector Borne Zoonotic Dis.">
        <title>Straw-Colored Fruit Bats (Eidolon helvum) and Their Bat Flies (Cyclopodia greefi) in Nigeria Host Viruses with Multifarious Modes of Transmission.</title>
        <authorList>
            <person name="Kamani J."/>
            <person name="Gonzalez-Miguel J."/>
            <person name="Msheliza E.G."/>
            <person name="Goldberg T.L."/>
        </authorList>
    </citation>
    <scope>NUCLEOTIDE SEQUENCE</scope>
    <source>
        <strain evidence="12">NCg19</strain>
    </source>
</reference>
<evidence type="ECO:0000259" key="10">
    <source>
        <dbReference type="Pfam" id="PF00974"/>
    </source>
</evidence>
<comment type="subcellular location">
    <subcellularLocation>
        <location evidence="1">Virion membrane</location>
        <topology evidence="1">Single-pass type I membrane protein</topology>
    </subcellularLocation>
</comment>
<keyword evidence="2 9" id="KW-0812">Transmembrane</keyword>
<dbReference type="GO" id="GO:0019031">
    <property type="term" value="C:viral envelope"/>
    <property type="evidence" value="ECO:0007669"/>
    <property type="project" value="UniProtKB-KW"/>
</dbReference>
<keyword evidence="8" id="KW-0325">Glycoprotein</keyword>
<dbReference type="Gene3D" id="2.30.29.130">
    <property type="match status" value="1"/>
</dbReference>
<evidence type="ECO:0000256" key="2">
    <source>
        <dbReference type="ARBA" id="ARBA00022692"/>
    </source>
</evidence>
<feature type="transmembrane region" description="Helical" evidence="9">
    <location>
        <begin position="499"/>
        <end position="519"/>
    </location>
</feature>
<evidence type="ECO:0000256" key="7">
    <source>
        <dbReference type="ARBA" id="ARBA00023136"/>
    </source>
</evidence>
<evidence type="ECO:0000259" key="11">
    <source>
        <dbReference type="Pfam" id="PF24833"/>
    </source>
</evidence>
<dbReference type="SUPFAM" id="SSF161008">
    <property type="entry name" value="Viral glycoprotein ectodomain-like"/>
    <property type="match status" value="1"/>
</dbReference>
<keyword evidence="5" id="KW-0261">Viral envelope protein</keyword>
<protein>
    <submittedName>
        <fullName evidence="12">Glycoprotein</fullName>
    </submittedName>
</protein>
<evidence type="ECO:0000256" key="4">
    <source>
        <dbReference type="ARBA" id="ARBA00022844"/>
    </source>
</evidence>
<organism evidence="12">
    <name type="scientific">jopcycgri virus 1</name>
    <dbReference type="NCBI Taxonomy" id="2992924"/>
    <lineage>
        <taxon>Viruses</taxon>
        <taxon>Riboviria</taxon>
        <taxon>Orthornavirae</taxon>
        <taxon>Negarnaviricota</taxon>
        <taxon>Haploviricotina</taxon>
        <taxon>Monjiviricetes</taxon>
        <taxon>Mononegavirales</taxon>
        <taxon>Rhabdoviridae</taxon>
        <taxon>Alpharhabdovirinae</taxon>
        <taxon>Sigmavirus</taxon>
        <taxon>Sigmavirus jopcycgri</taxon>
    </lineage>
</organism>
<evidence type="ECO:0000256" key="3">
    <source>
        <dbReference type="ARBA" id="ARBA00022729"/>
    </source>
</evidence>